<dbReference type="InterPro" id="IPR010982">
    <property type="entry name" value="Lambda_DNA-bd_dom_sf"/>
</dbReference>
<comment type="caution">
    <text evidence="2">The sequence shown here is derived from an EMBL/GenBank/DDBJ whole genome shotgun (WGS) entry which is preliminary data.</text>
</comment>
<dbReference type="SUPFAM" id="SSF47413">
    <property type="entry name" value="lambda repressor-like DNA-binding domains"/>
    <property type="match status" value="1"/>
</dbReference>
<evidence type="ECO:0000313" key="3">
    <source>
        <dbReference type="Proteomes" id="UP001580407"/>
    </source>
</evidence>
<name>A0ABV5BH06_9BACL</name>
<dbReference type="Proteomes" id="UP001580407">
    <property type="component" value="Unassembled WGS sequence"/>
</dbReference>
<dbReference type="RefSeq" id="WP_375528659.1">
    <property type="nucleotide sequence ID" value="NZ_JBHILM010000053.1"/>
</dbReference>
<protein>
    <submittedName>
        <fullName evidence="2">Helix-turn-helix transcriptional regulator</fullName>
    </submittedName>
</protein>
<evidence type="ECO:0000259" key="1">
    <source>
        <dbReference type="PROSITE" id="PS50943"/>
    </source>
</evidence>
<accession>A0ABV5BH06</accession>
<dbReference type="EMBL" id="JBHILM010000053">
    <property type="protein sequence ID" value="MFB5684995.1"/>
    <property type="molecule type" value="Genomic_DNA"/>
</dbReference>
<evidence type="ECO:0000313" key="2">
    <source>
        <dbReference type="EMBL" id="MFB5684995.1"/>
    </source>
</evidence>
<dbReference type="Gene3D" id="1.10.260.40">
    <property type="entry name" value="lambda repressor-like DNA-binding domains"/>
    <property type="match status" value="1"/>
</dbReference>
<dbReference type="SMART" id="SM00530">
    <property type="entry name" value="HTH_XRE"/>
    <property type="match status" value="1"/>
</dbReference>
<dbReference type="Pfam" id="PF01381">
    <property type="entry name" value="HTH_3"/>
    <property type="match status" value="1"/>
</dbReference>
<feature type="domain" description="HTH cro/C1-type" evidence="1">
    <location>
        <begin position="14"/>
        <end position="68"/>
    </location>
</feature>
<organism evidence="2 3">
    <name type="scientific">Paenibacillus terreus</name>
    <dbReference type="NCBI Taxonomy" id="1387834"/>
    <lineage>
        <taxon>Bacteria</taxon>
        <taxon>Bacillati</taxon>
        <taxon>Bacillota</taxon>
        <taxon>Bacilli</taxon>
        <taxon>Bacillales</taxon>
        <taxon>Paenibacillaceae</taxon>
        <taxon>Paenibacillus</taxon>
    </lineage>
</organism>
<dbReference type="PROSITE" id="PS50943">
    <property type="entry name" value="HTH_CROC1"/>
    <property type="match status" value="1"/>
</dbReference>
<proteinExistence type="predicted"/>
<gene>
    <name evidence="2" type="ORF">ACE3NQ_29210</name>
</gene>
<keyword evidence="3" id="KW-1185">Reference proteome</keyword>
<dbReference type="CDD" id="cd00093">
    <property type="entry name" value="HTH_XRE"/>
    <property type="match status" value="1"/>
</dbReference>
<reference evidence="2 3" key="1">
    <citation type="submission" date="2024-09" db="EMBL/GenBank/DDBJ databases">
        <authorList>
            <person name="Ruan L."/>
        </authorList>
    </citation>
    <scope>NUCLEOTIDE SEQUENCE [LARGE SCALE GENOMIC DNA]</scope>
    <source>
        <strain evidence="2 3">D33</strain>
    </source>
</reference>
<dbReference type="InterPro" id="IPR001387">
    <property type="entry name" value="Cro/C1-type_HTH"/>
</dbReference>
<sequence>MNNNDDKGYTGVRIKEARELKRLAQEQVAVLVDTSVRHYQRIEAGQDIPNVILALEICRVLEIDPRDVEEWQDSSKRPRRRRSLE</sequence>